<reference evidence="13" key="1">
    <citation type="journal article" date="2013" name="Science">
        <title>The Amborella genome and the evolution of flowering plants.</title>
        <authorList>
            <consortium name="Amborella Genome Project"/>
        </authorList>
    </citation>
    <scope>NUCLEOTIDE SEQUENCE [LARGE SCALE GENOMIC DNA]</scope>
</reference>
<dbReference type="OMA" id="NNWAVVA"/>
<dbReference type="InterPro" id="IPR022761">
    <property type="entry name" value="Fumarate_lyase_N"/>
</dbReference>
<dbReference type="InterPro" id="IPR000362">
    <property type="entry name" value="Fumarate_lyase_fam"/>
</dbReference>
<keyword evidence="13" id="KW-1185">Reference proteome</keyword>
<feature type="domain" description="Adenylosuccinate lyase PurB C-terminal" evidence="11">
    <location>
        <begin position="344"/>
        <end position="458"/>
    </location>
</feature>
<dbReference type="GO" id="GO:0006163">
    <property type="term" value="P:purine nucleotide metabolic process"/>
    <property type="evidence" value="ECO:0000318"/>
    <property type="project" value="GO_Central"/>
</dbReference>
<dbReference type="PROSITE" id="PS00163">
    <property type="entry name" value="FUMARATE_LYASES"/>
    <property type="match status" value="1"/>
</dbReference>
<comment type="catalytic activity">
    <reaction evidence="9">
        <text>(2S)-2-[5-amino-1-(5-phospho-beta-D-ribosyl)imidazole-4-carboxamido]succinate = 5-amino-1-(5-phospho-beta-D-ribosyl)imidazole-4-carboxamide + fumarate</text>
        <dbReference type="Rhea" id="RHEA:23920"/>
        <dbReference type="ChEBI" id="CHEBI:29806"/>
        <dbReference type="ChEBI" id="CHEBI:58443"/>
        <dbReference type="ChEBI" id="CHEBI:58475"/>
        <dbReference type="EC" id="4.3.2.2"/>
    </reaction>
</comment>
<dbReference type="HOGENOM" id="CLU_025566_2_0_1"/>
<dbReference type="PRINTS" id="PR00149">
    <property type="entry name" value="FUMRATELYASE"/>
</dbReference>
<evidence type="ECO:0000256" key="7">
    <source>
        <dbReference type="ARBA" id="ARBA00023239"/>
    </source>
</evidence>
<dbReference type="Gramene" id="ERM93980">
    <property type="protein sequence ID" value="ERM93980"/>
    <property type="gene ID" value="AMTR_s00136p00057760"/>
</dbReference>
<evidence type="ECO:0000256" key="3">
    <source>
        <dbReference type="ARBA" id="ARBA00008273"/>
    </source>
</evidence>
<dbReference type="eggNOG" id="KOG2700">
    <property type="taxonomic scope" value="Eukaryota"/>
</dbReference>
<dbReference type="InterPro" id="IPR020557">
    <property type="entry name" value="Fumarate_lyase_CS"/>
</dbReference>
<dbReference type="InterPro" id="IPR024083">
    <property type="entry name" value="Fumarase/histidase_N"/>
</dbReference>
<dbReference type="EMBL" id="KI397522">
    <property type="protein sequence ID" value="ERM93980.1"/>
    <property type="molecule type" value="Genomic_DNA"/>
</dbReference>
<dbReference type="PANTHER" id="PTHR43411">
    <property type="entry name" value="ADENYLOSUCCINATE LYASE"/>
    <property type="match status" value="1"/>
</dbReference>
<dbReference type="InterPro" id="IPR047136">
    <property type="entry name" value="PurB_bact"/>
</dbReference>
<dbReference type="Gene3D" id="1.20.200.10">
    <property type="entry name" value="Fumarase/aspartase (Central domain)"/>
    <property type="match status" value="1"/>
</dbReference>
<dbReference type="PANTHER" id="PTHR43411:SF1">
    <property type="entry name" value="ADENYLOSUCCINATE LYASE"/>
    <property type="match status" value="1"/>
</dbReference>
<dbReference type="InterPro" id="IPR013539">
    <property type="entry name" value="PurB_C"/>
</dbReference>
<dbReference type="GO" id="GO:0006189">
    <property type="term" value="P:'de novo' IMP biosynthetic process"/>
    <property type="evidence" value="ECO:0007669"/>
    <property type="project" value="UniProtKB-UniPathway"/>
</dbReference>
<accession>W1NFM4</accession>
<dbReference type="FunFam" id="1.20.200.10:FF:000004">
    <property type="entry name" value="Adenylosuccinate lyase"/>
    <property type="match status" value="1"/>
</dbReference>
<evidence type="ECO:0000313" key="12">
    <source>
        <dbReference type="EMBL" id="ERM93980.1"/>
    </source>
</evidence>
<evidence type="ECO:0000256" key="6">
    <source>
        <dbReference type="ARBA" id="ARBA00022755"/>
    </source>
</evidence>
<dbReference type="EC" id="4.3.2.2" evidence="4 9"/>
<evidence type="ECO:0000313" key="13">
    <source>
        <dbReference type="Proteomes" id="UP000017836"/>
    </source>
</evidence>
<dbReference type="FunFam" id="1.10.275.10:FF:000003">
    <property type="entry name" value="Adenylosuccinate lyase"/>
    <property type="match status" value="1"/>
</dbReference>
<gene>
    <name evidence="12" type="ORF">AMTR_s00136p00057760</name>
</gene>
<dbReference type="InterPro" id="IPR008948">
    <property type="entry name" value="L-Aspartase-like"/>
</dbReference>
<evidence type="ECO:0000259" key="11">
    <source>
        <dbReference type="Pfam" id="PF08328"/>
    </source>
</evidence>
<protein>
    <recommendedName>
        <fullName evidence="5 9">Adenylosuccinate lyase</fullName>
        <shortName evidence="9">ASL</shortName>
        <ecNumber evidence="4 9">4.3.2.2</ecNumber>
    </recommendedName>
    <alternativeName>
        <fullName evidence="8 9">Adenylosuccinase</fullName>
    </alternativeName>
</protein>
<dbReference type="GO" id="GO:0004018">
    <property type="term" value="F:N6-(1,2-dicarboxyethyl)AMP AMP-lyase (fumarate-forming) activity"/>
    <property type="evidence" value="ECO:0000318"/>
    <property type="project" value="GO_Central"/>
</dbReference>
<sequence>MYINDSHCEGLSDHDLSSLTALSPLDGRYVQKVKELHCFLSEYGLIRYRILVEVKWLIKLSQIPEVTEVPSFSDNAISYLEDLVQSFSLDDAWEVKRIEKVTNHDVKAVEYFLKKRCQSFPEVAKVLEFFHFSCTSEDINNLAHALMLRESLNMVILPIMDELITAICDLAKKNADVPMLSRTHGQTASPTTLGKEMAIFAIRLSRQRKSISHVQLMGKFAGAVGNYNAHLVAYPDINWPLVAEEFVTSLGINFNPYVTQIEPHDYMAELFHAVTRFNNILLDFDRDTWGYISVGYFKQQTKTGEVGSSTMPHKVNPIDFENSEGNLGLANEVLHHLSAKLPISRWQRDLTDSTVLRNLGVCLGYAVLAYKSALQGIRKLELNNARVMEDLEQSWEVLAEPIQTVMRRYGIPEPYERLKELTRGQAVTKESMQEFVRGLHLPQEAMSTLLNLAPHTYIGAARDLASNVDAFLS</sequence>
<dbReference type="NCBIfam" id="TIGR00928">
    <property type="entry name" value="purB"/>
    <property type="match status" value="1"/>
</dbReference>
<dbReference type="InterPro" id="IPR004769">
    <property type="entry name" value="Pur_lyase"/>
</dbReference>
<comment type="pathway">
    <text evidence="2 9">Purine metabolism; AMP biosynthesis via de novo pathway; AMP from IMP: step 2/2.</text>
</comment>
<dbReference type="Pfam" id="PF08328">
    <property type="entry name" value="ASL_C"/>
    <property type="match status" value="1"/>
</dbReference>
<evidence type="ECO:0000256" key="8">
    <source>
        <dbReference type="ARBA" id="ARBA00030717"/>
    </source>
</evidence>
<evidence type="ECO:0000259" key="10">
    <source>
        <dbReference type="Pfam" id="PF00206"/>
    </source>
</evidence>
<dbReference type="Pfam" id="PF00206">
    <property type="entry name" value="Lyase_1"/>
    <property type="match status" value="1"/>
</dbReference>
<comment type="catalytic activity">
    <reaction evidence="9">
        <text>N(6)-(1,2-dicarboxyethyl)-AMP = fumarate + AMP</text>
        <dbReference type="Rhea" id="RHEA:16853"/>
        <dbReference type="ChEBI" id="CHEBI:29806"/>
        <dbReference type="ChEBI" id="CHEBI:57567"/>
        <dbReference type="ChEBI" id="CHEBI:456215"/>
        <dbReference type="EC" id="4.3.2.2"/>
    </reaction>
</comment>
<comment type="pathway">
    <text evidence="1 9">Purine metabolism; IMP biosynthesis via de novo pathway; 5-amino-1-(5-phospho-D-ribosyl)imidazole-4-carboxamide from 5-amino-1-(5-phospho-D-ribosyl)imidazole-4-carboxylate: step 2/2.</text>
</comment>
<dbReference type="GO" id="GO:0070626">
    <property type="term" value="F:(S)-2-(5-amino-1-(5-phospho-D-ribosyl)imidazole-4-carboxamido) succinate lyase (fumarate-forming) activity"/>
    <property type="evidence" value="ECO:0007669"/>
    <property type="project" value="RHEA"/>
</dbReference>
<name>W1NFM4_AMBTC</name>
<feature type="domain" description="Fumarate lyase N-terminal" evidence="10">
    <location>
        <begin position="27"/>
        <end position="325"/>
    </location>
</feature>
<dbReference type="Gene3D" id="1.10.40.30">
    <property type="entry name" value="Fumarase/aspartase (C-terminal domain)"/>
    <property type="match status" value="1"/>
</dbReference>
<dbReference type="SUPFAM" id="SSF48557">
    <property type="entry name" value="L-aspartase-like"/>
    <property type="match status" value="1"/>
</dbReference>
<evidence type="ECO:0000256" key="4">
    <source>
        <dbReference type="ARBA" id="ARBA00012339"/>
    </source>
</evidence>
<dbReference type="UniPathway" id="UPA00075">
    <property type="reaction ID" value="UER00336"/>
</dbReference>
<dbReference type="UniPathway" id="UPA00074">
    <property type="reaction ID" value="UER00132"/>
</dbReference>
<evidence type="ECO:0000256" key="9">
    <source>
        <dbReference type="RuleBase" id="RU361172"/>
    </source>
</evidence>
<dbReference type="NCBIfam" id="NF006764">
    <property type="entry name" value="PRK09285.1"/>
    <property type="match status" value="1"/>
</dbReference>
<keyword evidence="6 9" id="KW-0658">Purine biosynthesis</keyword>
<dbReference type="STRING" id="13333.W1NFM4"/>
<comment type="similarity">
    <text evidence="3 9">Belongs to the lyase 1 family. Adenylosuccinate lyase subfamily.</text>
</comment>
<dbReference type="GO" id="GO:0044208">
    <property type="term" value="P:'de novo' AMP biosynthetic process"/>
    <property type="evidence" value="ECO:0007669"/>
    <property type="project" value="UniProtKB-UniPathway"/>
</dbReference>
<evidence type="ECO:0000256" key="1">
    <source>
        <dbReference type="ARBA" id="ARBA00004706"/>
    </source>
</evidence>
<dbReference type="AlphaFoldDB" id="W1NFM4"/>
<dbReference type="CDD" id="cd01598">
    <property type="entry name" value="PurB"/>
    <property type="match status" value="1"/>
</dbReference>
<proteinExistence type="inferred from homology"/>
<keyword evidence="7 9" id="KW-0456">Lyase</keyword>
<dbReference type="Proteomes" id="UP000017836">
    <property type="component" value="Unassembled WGS sequence"/>
</dbReference>
<evidence type="ECO:0000256" key="5">
    <source>
        <dbReference type="ARBA" id="ARBA00017058"/>
    </source>
</evidence>
<dbReference type="Gene3D" id="1.10.275.10">
    <property type="entry name" value="Fumarase/aspartase (N-terminal domain)"/>
    <property type="match status" value="1"/>
</dbReference>
<organism evidence="12 13">
    <name type="scientific">Amborella trichopoda</name>
    <dbReference type="NCBI Taxonomy" id="13333"/>
    <lineage>
        <taxon>Eukaryota</taxon>
        <taxon>Viridiplantae</taxon>
        <taxon>Streptophyta</taxon>
        <taxon>Embryophyta</taxon>
        <taxon>Tracheophyta</taxon>
        <taxon>Spermatophyta</taxon>
        <taxon>Magnoliopsida</taxon>
        <taxon>Amborellales</taxon>
        <taxon>Amborellaceae</taxon>
        <taxon>Amborella</taxon>
    </lineage>
</organism>
<evidence type="ECO:0000256" key="2">
    <source>
        <dbReference type="ARBA" id="ARBA00004734"/>
    </source>
</evidence>